<dbReference type="AlphaFoldDB" id="A0A835Y741"/>
<dbReference type="InterPro" id="IPR002013">
    <property type="entry name" value="SAC_dom"/>
</dbReference>
<dbReference type="Proteomes" id="UP000612055">
    <property type="component" value="Unassembled WGS sequence"/>
</dbReference>
<evidence type="ECO:0000313" key="4">
    <source>
        <dbReference type="Proteomes" id="UP000612055"/>
    </source>
</evidence>
<feature type="compositionally biased region" description="Low complexity" evidence="1">
    <location>
        <begin position="535"/>
        <end position="546"/>
    </location>
</feature>
<protein>
    <recommendedName>
        <fullName evidence="2">SAC domain-containing protein</fullName>
    </recommendedName>
</protein>
<feature type="region of interest" description="Disordered" evidence="1">
    <location>
        <begin position="527"/>
        <end position="552"/>
    </location>
</feature>
<proteinExistence type="predicted"/>
<name>A0A835Y741_9CHLO</name>
<feature type="region of interest" description="Disordered" evidence="1">
    <location>
        <begin position="265"/>
        <end position="286"/>
    </location>
</feature>
<dbReference type="PANTHER" id="PTHR45662">
    <property type="entry name" value="PHOSPHATIDYLINOSITIDE PHOSPHATASE SAC1"/>
    <property type="match status" value="1"/>
</dbReference>
<gene>
    <name evidence="3" type="ORF">HYH03_006649</name>
</gene>
<comment type="caution">
    <text evidence="3">The sequence shown here is derived from an EMBL/GenBank/DDBJ whole genome shotgun (WGS) entry which is preliminary data.</text>
</comment>
<dbReference type="GO" id="GO:0046856">
    <property type="term" value="P:phosphatidylinositol dephosphorylation"/>
    <property type="evidence" value="ECO:0007669"/>
    <property type="project" value="TreeGrafter"/>
</dbReference>
<organism evidence="3 4">
    <name type="scientific">Edaphochlamys debaryana</name>
    <dbReference type="NCBI Taxonomy" id="47281"/>
    <lineage>
        <taxon>Eukaryota</taxon>
        <taxon>Viridiplantae</taxon>
        <taxon>Chlorophyta</taxon>
        <taxon>core chlorophytes</taxon>
        <taxon>Chlorophyceae</taxon>
        <taxon>CS clade</taxon>
        <taxon>Chlamydomonadales</taxon>
        <taxon>Chlamydomonadales incertae sedis</taxon>
        <taxon>Edaphochlamys</taxon>
    </lineage>
</organism>
<dbReference type="GO" id="GO:0043812">
    <property type="term" value="F:phosphatidylinositol-4-phosphate phosphatase activity"/>
    <property type="evidence" value="ECO:0007669"/>
    <property type="project" value="TreeGrafter"/>
</dbReference>
<accession>A0A835Y741</accession>
<dbReference type="GO" id="GO:0005783">
    <property type="term" value="C:endoplasmic reticulum"/>
    <property type="evidence" value="ECO:0007669"/>
    <property type="project" value="TreeGrafter"/>
</dbReference>
<dbReference type="Pfam" id="PF02383">
    <property type="entry name" value="Syja_N"/>
    <property type="match status" value="1"/>
</dbReference>
<dbReference type="OrthoDB" id="548504at2759"/>
<reference evidence="3" key="1">
    <citation type="journal article" date="2020" name="bioRxiv">
        <title>Comparative genomics of Chlamydomonas.</title>
        <authorList>
            <person name="Craig R.J."/>
            <person name="Hasan A.R."/>
            <person name="Ness R.W."/>
            <person name="Keightley P.D."/>
        </authorList>
    </citation>
    <scope>NUCLEOTIDE SEQUENCE</scope>
    <source>
        <strain evidence="3">CCAP 11/70</strain>
    </source>
</reference>
<feature type="domain" description="SAC" evidence="2">
    <location>
        <begin position="142"/>
        <end position="432"/>
    </location>
</feature>
<evidence type="ECO:0000256" key="1">
    <source>
        <dbReference type="SAM" id="MobiDB-lite"/>
    </source>
</evidence>
<keyword evidence="4" id="KW-1185">Reference proteome</keyword>
<dbReference type="PANTHER" id="PTHR45662:SF2">
    <property type="entry name" value="PHOSPHATIDYLINOSITOL-3-PHOSPHATASE SAC1"/>
    <property type="match status" value="1"/>
</dbReference>
<evidence type="ECO:0000313" key="3">
    <source>
        <dbReference type="EMBL" id="KAG2495381.1"/>
    </source>
</evidence>
<dbReference type="EMBL" id="JAEHOE010000025">
    <property type="protein sequence ID" value="KAG2495381.1"/>
    <property type="molecule type" value="Genomic_DNA"/>
</dbReference>
<dbReference type="PROSITE" id="PS50275">
    <property type="entry name" value="SAC"/>
    <property type="match status" value="1"/>
</dbReference>
<evidence type="ECO:0000259" key="2">
    <source>
        <dbReference type="PROSITE" id="PS50275"/>
    </source>
</evidence>
<sequence length="806" mass="81211">MPKGKQPPSQPASSKALPSLGLLRFKTDGSTVALQHVAHGGSPSEGRVPPVPTLRVDLKTGKVSVGSQPPLPEEGSGMALGLAGLLRLERGAVLALVSKAKRVCGMLDGPVYKVEATSLIAPETINASDNDLRYATLIQSALHPPSYGGHLYFSHTANITSSRQRQADVEGGHLAAARAAAAAEGPPPGAPPPLGRWWDTAAPLEALGAGGAGSAWSRADPRFTWNRELMKPIIDGGGEAFALPLMAGYVGQAVGATFLVRAPGAGGGAEGDVRRPADPASDAPPPPGFVACRGDMTLITRLGVGRPVAGGWRRGLDAQGNAAGFAETELVLALWAPEGEAAGGPAVGLTPEEADAAQAGDGIVRRRSRVAVASYVMARGSVPLFWAAPPNMLPSPAPRGPLEASAHAPAFAAHVGALNKAYGKPALLLHLMAGPHRDWALRLHDCLQELTACAPVPPTPGPGPAAVAVGLPLGPGDMAGLAAAAGAGAAGAAGGVCSRLEGALGEALPGMGVYVAVEEMEMATPLSAPAPPGAVPGSQPAGPSPSRLSHVGRSVRWRQRGVVEACAASNASAGGCCEEVDLAQHCLALPALAACLGALGALEEVGELGRAHAKVVHALAVLWSHNADVLSDAAHGTPSTAGRALRAAAGRLEAGGALGGLKALVRAPWGVMQGVGDSLSRYYYACFQDAKRQDALDLASGAYKMSSPPAHLSVRQPPNTATLQLGILLLLAGLAQIILAVLSIAPPADAVQLALRVVVPLGGGAALLADVARRGAAGSYVERPLLRPGAVFPWGDLPGGAGVAHT</sequence>